<evidence type="ECO:0000313" key="2">
    <source>
        <dbReference type="EMBL" id="BAD28973.1"/>
    </source>
</evidence>
<dbReference type="Proteomes" id="UP000000763">
    <property type="component" value="Chromosome 2"/>
</dbReference>
<dbReference type="AlphaFoldDB" id="Q6EQU7"/>
<gene>
    <name evidence="2" type="primary">OSJNBb0075E08.34</name>
</gene>
<evidence type="ECO:0000313" key="3">
    <source>
        <dbReference type="Proteomes" id="UP000000763"/>
    </source>
</evidence>
<sequence>MGGGFDRERCMAGRSGSRTSTGSERGADSGFGVGRVWASMAGRAWASAGGDDDGHGGRGDVCSEFHSLGLGCSEIGSLPRQRQLDNGNGDTYD</sequence>
<name>Q6EQU7_ORYSJ</name>
<dbReference type="EMBL" id="AP005653">
    <property type="protein sequence ID" value="BAD28973.1"/>
    <property type="molecule type" value="Genomic_DNA"/>
</dbReference>
<reference evidence="3" key="2">
    <citation type="journal article" date="2008" name="Nucleic Acids Res.">
        <title>The rice annotation project database (RAP-DB): 2008 update.</title>
        <authorList>
            <consortium name="The rice annotation project (RAP)"/>
        </authorList>
    </citation>
    <scope>GENOME REANNOTATION</scope>
    <source>
        <strain evidence="3">cv. Nipponbare</strain>
    </source>
</reference>
<accession>Q6EQU7</accession>
<feature type="region of interest" description="Disordered" evidence="1">
    <location>
        <begin position="1"/>
        <end position="31"/>
    </location>
</feature>
<feature type="compositionally biased region" description="Basic and acidic residues" evidence="1">
    <location>
        <begin position="1"/>
        <end position="11"/>
    </location>
</feature>
<organism evidence="2 3">
    <name type="scientific">Oryza sativa subsp. japonica</name>
    <name type="common">Rice</name>
    <dbReference type="NCBI Taxonomy" id="39947"/>
    <lineage>
        <taxon>Eukaryota</taxon>
        <taxon>Viridiplantae</taxon>
        <taxon>Streptophyta</taxon>
        <taxon>Embryophyta</taxon>
        <taxon>Tracheophyta</taxon>
        <taxon>Spermatophyta</taxon>
        <taxon>Magnoliopsida</taxon>
        <taxon>Liliopsida</taxon>
        <taxon>Poales</taxon>
        <taxon>Poaceae</taxon>
        <taxon>BOP clade</taxon>
        <taxon>Oryzoideae</taxon>
        <taxon>Oryzeae</taxon>
        <taxon>Oryzinae</taxon>
        <taxon>Oryza</taxon>
        <taxon>Oryza sativa</taxon>
    </lineage>
</organism>
<feature type="compositionally biased region" description="Low complexity" evidence="1">
    <location>
        <begin position="13"/>
        <end position="24"/>
    </location>
</feature>
<proteinExistence type="predicted"/>
<reference evidence="3" key="1">
    <citation type="journal article" date="2005" name="Nature">
        <title>The map-based sequence of the rice genome.</title>
        <authorList>
            <consortium name="International rice genome sequencing project (IRGSP)"/>
            <person name="Matsumoto T."/>
            <person name="Wu J."/>
            <person name="Kanamori H."/>
            <person name="Katayose Y."/>
            <person name="Fujisawa M."/>
            <person name="Namiki N."/>
            <person name="Mizuno H."/>
            <person name="Yamamoto K."/>
            <person name="Antonio B.A."/>
            <person name="Baba T."/>
            <person name="Sakata K."/>
            <person name="Nagamura Y."/>
            <person name="Aoki H."/>
            <person name="Arikawa K."/>
            <person name="Arita K."/>
            <person name="Bito T."/>
            <person name="Chiden Y."/>
            <person name="Fujitsuka N."/>
            <person name="Fukunaka R."/>
            <person name="Hamada M."/>
            <person name="Harada C."/>
            <person name="Hayashi A."/>
            <person name="Hijishita S."/>
            <person name="Honda M."/>
            <person name="Hosokawa S."/>
            <person name="Ichikawa Y."/>
            <person name="Idonuma A."/>
            <person name="Iijima M."/>
            <person name="Ikeda M."/>
            <person name="Ikeno M."/>
            <person name="Ito K."/>
            <person name="Ito S."/>
            <person name="Ito T."/>
            <person name="Ito Y."/>
            <person name="Ito Y."/>
            <person name="Iwabuchi A."/>
            <person name="Kamiya K."/>
            <person name="Karasawa W."/>
            <person name="Kurita K."/>
            <person name="Katagiri S."/>
            <person name="Kikuta A."/>
            <person name="Kobayashi H."/>
            <person name="Kobayashi N."/>
            <person name="Machita K."/>
            <person name="Maehara T."/>
            <person name="Masukawa M."/>
            <person name="Mizubayashi T."/>
            <person name="Mukai Y."/>
            <person name="Nagasaki H."/>
            <person name="Nagata Y."/>
            <person name="Naito S."/>
            <person name="Nakashima M."/>
            <person name="Nakama Y."/>
            <person name="Nakamichi Y."/>
            <person name="Nakamura M."/>
            <person name="Meguro A."/>
            <person name="Negishi M."/>
            <person name="Ohta I."/>
            <person name="Ohta T."/>
            <person name="Okamoto M."/>
            <person name="Ono N."/>
            <person name="Saji S."/>
            <person name="Sakaguchi M."/>
            <person name="Sakai K."/>
            <person name="Shibata M."/>
            <person name="Shimokawa T."/>
            <person name="Song J."/>
            <person name="Takazaki Y."/>
            <person name="Terasawa K."/>
            <person name="Tsugane M."/>
            <person name="Tsuji K."/>
            <person name="Ueda S."/>
            <person name="Waki K."/>
            <person name="Yamagata H."/>
            <person name="Yamamoto M."/>
            <person name="Yamamoto S."/>
            <person name="Yamane H."/>
            <person name="Yoshiki S."/>
            <person name="Yoshihara R."/>
            <person name="Yukawa K."/>
            <person name="Zhong H."/>
            <person name="Yano M."/>
            <person name="Yuan Q."/>
            <person name="Ouyang S."/>
            <person name="Liu J."/>
            <person name="Jones K.M."/>
            <person name="Gansberger K."/>
            <person name="Moffat K."/>
            <person name="Hill J."/>
            <person name="Bera J."/>
            <person name="Fadrosh D."/>
            <person name="Jin S."/>
            <person name="Johri S."/>
            <person name="Kim M."/>
            <person name="Overton L."/>
            <person name="Reardon M."/>
            <person name="Tsitrin T."/>
            <person name="Vuong H."/>
            <person name="Weaver B."/>
            <person name="Ciecko A."/>
            <person name="Tallon L."/>
            <person name="Jackson J."/>
            <person name="Pai G."/>
            <person name="Aken S.V."/>
            <person name="Utterback T."/>
            <person name="Reidmuller S."/>
            <person name="Feldblyum T."/>
            <person name="Hsiao J."/>
            <person name="Zismann V."/>
            <person name="Iobst S."/>
            <person name="de Vazeille A.R."/>
            <person name="Buell C.R."/>
            <person name="Ying K."/>
            <person name="Li Y."/>
            <person name="Lu T."/>
            <person name="Huang Y."/>
            <person name="Zhao Q."/>
            <person name="Feng Q."/>
            <person name="Zhang L."/>
            <person name="Zhu J."/>
            <person name="Weng Q."/>
            <person name="Mu J."/>
            <person name="Lu Y."/>
            <person name="Fan D."/>
            <person name="Liu Y."/>
            <person name="Guan J."/>
            <person name="Zhang Y."/>
            <person name="Yu S."/>
            <person name="Liu X."/>
            <person name="Zhang Y."/>
            <person name="Hong G."/>
            <person name="Han B."/>
            <person name="Choisne N."/>
            <person name="Demange N."/>
            <person name="Orjeda G."/>
            <person name="Samain S."/>
            <person name="Cattolico L."/>
            <person name="Pelletier E."/>
            <person name="Couloux A."/>
            <person name="Segurens B."/>
            <person name="Wincker P."/>
            <person name="D'Hont A."/>
            <person name="Scarpelli C."/>
            <person name="Weissenbach J."/>
            <person name="Salanoubat M."/>
            <person name="Quetier F."/>
            <person name="Yu Y."/>
            <person name="Kim H.R."/>
            <person name="Rambo T."/>
            <person name="Currie J."/>
            <person name="Collura K."/>
            <person name="Luo M."/>
            <person name="Yang T."/>
            <person name="Ammiraju J.S.S."/>
            <person name="Engler F."/>
            <person name="Soderlund C."/>
            <person name="Wing R.A."/>
            <person name="Palmer L.E."/>
            <person name="de la Bastide M."/>
            <person name="Spiegel L."/>
            <person name="Nascimento L."/>
            <person name="Zutavern T."/>
            <person name="O'Shaughnessy A."/>
            <person name="Dike S."/>
            <person name="Dedhia N."/>
            <person name="Preston R."/>
            <person name="Balija V."/>
            <person name="McCombie W.R."/>
            <person name="Chow T."/>
            <person name="Chen H."/>
            <person name="Chung M."/>
            <person name="Chen C."/>
            <person name="Shaw J."/>
            <person name="Wu H."/>
            <person name="Hsiao K."/>
            <person name="Chao Y."/>
            <person name="Chu M."/>
            <person name="Cheng C."/>
            <person name="Hour A."/>
            <person name="Lee P."/>
            <person name="Lin S."/>
            <person name="Lin Y."/>
            <person name="Liou J."/>
            <person name="Liu S."/>
            <person name="Hsing Y."/>
            <person name="Raghuvanshi S."/>
            <person name="Mohanty A."/>
            <person name="Bharti A.K."/>
            <person name="Gaur A."/>
            <person name="Gupta V."/>
            <person name="Kumar D."/>
            <person name="Ravi V."/>
            <person name="Vij S."/>
            <person name="Kapur A."/>
            <person name="Khurana P."/>
            <person name="Khurana P."/>
            <person name="Khurana J.P."/>
            <person name="Tyagi A.K."/>
            <person name="Gaikwad K."/>
            <person name="Singh A."/>
            <person name="Dalal V."/>
            <person name="Srivastava S."/>
            <person name="Dixit A."/>
            <person name="Pal A.K."/>
            <person name="Ghazi I.A."/>
            <person name="Yadav M."/>
            <person name="Pandit A."/>
            <person name="Bhargava A."/>
            <person name="Sureshbabu K."/>
            <person name="Batra K."/>
            <person name="Sharma T.R."/>
            <person name="Mohapatra T."/>
            <person name="Singh N.K."/>
            <person name="Messing J."/>
            <person name="Nelson A.B."/>
            <person name="Fuks G."/>
            <person name="Kavchok S."/>
            <person name="Keizer G."/>
            <person name="Linton E."/>
            <person name="Llaca V."/>
            <person name="Song R."/>
            <person name="Tanyolac B."/>
            <person name="Young S."/>
            <person name="Ho-Il K."/>
            <person name="Hahn J.H."/>
            <person name="Sangsakoo G."/>
            <person name="Vanavichit A."/>
            <person name="de Mattos Luiz.A.T."/>
            <person name="Zimmer P.D."/>
            <person name="Malone G."/>
            <person name="Dellagostin O."/>
            <person name="de Oliveira A.C."/>
            <person name="Bevan M."/>
            <person name="Bancroft I."/>
            <person name="Minx P."/>
            <person name="Cordum H."/>
            <person name="Wilson R."/>
            <person name="Cheng Z."/>
            <person name="Jin W."/>
            <person name="Jiang J."/>
            <person name="Leong S.A."/>
            <person name="Iwama H."/>
            <person name="Gojobori T."/>
            <person name="Itoh T."/>
            <person name="Niimura Y."/>
            <person name="Fujii Y."/>
            <person name="Habara T."/>
            <person name="Sakai H."/>
            <person name="Sato Y."/>
            <person name="Wilson G."/>
            <person name="Kumar K."/>
            <person name="McCouch S."/>
            <person name="Juretic N."/>
            <person name="Hoen D."/>
            <person name="Wright S."/>
            <person name="Bruskiewich R."/>
            <person name="Bureau T."/>
            <person name="Miyao A."/>
            <person name="Hirochika H."/>
            <person name="Nishikawa T."/>
            <person name="Kadowaki K."/>
            <person name="Sugiura M."/>
            <person name="Burr B."/>
            <person name="Sasaki T."/>
        </authorList>
    </citation>
    <scope>NUCLEOTIDE SEQUENCE [LARGE SCALE GENOMIC DNA]</scope>
    <source>
        <strain evidence="3">cv. Nipponbare</strain>
    </source>
</reference>
<protein>
    <submittedName>
        <fullName evidence="2">Uncharacterized protein</fullName>
    </submittedName>
</protein>
<evidence type="ECO:0000256" key="1">
    <source>
        <dbReference type="SAM" id="MobiDB-lite"/>
    </source>
</evidence>